<dbReference type="SUPFAM" id="SSF48208">
    <property type="entry name" value="Six-hairpin glycosidases"/>
    <property type="match status" value="1"/>
</dbReference>
<organism evidence="6 7">
    <name type="scientific">Acuticoccus sediminis</name>
    <dbReference type="NCBI Taxonomy" id="2184697"/>
    <lineage>
        <taxon>Bacteria</taxon>
        <taxon>Pseudomonadati</taxon>
        <taxon>Pseudomonadota</taxon>
        <taxon>Alphaproteobacteria</taxon>
        <taxon>Hyphomicrobiales</taxon>
        <taxon>Amorphaceae</taxon>
        <taxon>Acuticoccus</taxon>
    </lineage>
</organism>
<evidence type="ECO:0000259" key="3">
    <source>
        <dbReference type="Pfam" id="PF17167"/>
    </source>
</evidence>
<dbReference type="GO" id="GO:0005975">
    <property type="term" value="P:carbohydrate metabolic process"/>
    <property type="evidence" value="ECO:0007669"/>
    <property type="project" value="InterPro"/>
</dbReference>
<evidence type="ECO:0000313" key="7">
    <source>
        <dbReference type="Proteomes" id="UP000249590"/>
    </source>
</evidence>
<gene>
    <name evidence="6" type="ORF">DLJ53_14215</name>
</gene>
<dbReference type="InterPro" id="IPR008928">
    <property type="entry name" value="6-hairpin_glycosidase_sf"/>
</dbReference>
<evidence type="ECO:0000313" key="6">
    <source>
        <dbReference type="EMBL" id="RAI02492.1"/>
    </source>
</evidence>
<dbReference type="InterPro" id="IPR048771">
    <property type="entry name" value="SOGP_2nd"/>
</dbReference>
<dbReference type="InterPro" id="IPR052047">
    <property type="entry name" value="GH94_Enzymes"/>
</dbReference>
<feature type="domain" description="SOGP N-terminal" evidence="5">
    <location>
        <begin position="41"/>
        <end position="270"/>
    </location>
</feature>
<dbReference type="GO" id="GO:0016757">
    <property type="term" value="F:glycosyltransferase activity"/>
    <property type="evidence" value="ECO:0007669"/>
    <property type="project" value="UniProtKB-KW"/>
</dbReference>
<dbReference type="Gene3D" id="2.70.98.40">
    <property type="entry name" value="Glycoside hydrolase, family 65, N-terminal domain"/>
    <property type="match status" value="1"/>
</dbReference>
<protein>
    <submittedName>
        <fullName evidence="6">Cellobiose phosphorylase</fullName>
    </submittedName>
</protein>
<evidence type="ECO:0000259" key="5">
    <source>
        <dbReference type="Pfam" id="PF21958"/>
    </source>
</evidence>
<dbReference type="InterPro" id="IPR012341">
    <property type="entry name" value="6hp_glycosidase-like_sf"/>
</dbReference>
<dbReference type="InterPro" id="IPR033432">
    <property type="entry name" value="GH94_catalytic"/>
</dbReference>
<evidence type="ECO:0000259" key="4">
    <source>
        <dbReference type="Pfam" id="PF21250"/>
    </source>
</evidence>
<keyword evidence="7" id="KW-1185">Reference proteome</keyword>
<dbReference type="Pfam" id="PF17167">
    <property type="entry name" value="Glyco_hydro_94"/>
    <property type="match status" value="1"/>
</dbReference>
<dbReference type="Proteomes" id="UP000249590">
    <property type="component" value="Unassembled WGS sequence"/>
</dbReference>
<dbReference type="PANTHER" id="PTHR37469:SF2">
    <property type="entry name" value="CELLOBIONIC ACID PHOSPHORYLASE"/>
    <property type="match status" value="1"/>
</dbReference>
<dbReference type="Pfam" id="PF21958">
    <property type="entry name" value="SOGP_N"/>
    <property type="match status" value="1"/>
</dbReference>
<keyword evidence="2" id="KW-0808">Transferase</keyword>
<sequence>MMRNARPGMGDASPHRFRTPTDADLGLRHIANGAGLNVSVLGNGAVFALTRQTGRGHLMLGQILGSGIGGGLLRLFVRTDSRPGAIPLIGPGGADRVGVLEDRVVWEREVGILRCRVTLVLAPSEPLWLWRAVITNLGSGPVRADAVLVQDLGLGERPFLMNNEAFACQYMDHHVAVHPTAGPVIMSRQNLMQLGGHPWAAHGCLDGAVAYATDFRQVAGPAHRATGELDLPFGTALPSQRMQGEAACAAFQSPVRDIAPGETVRTTFFGVLHASHAGASDDGDLSVVALAERAASELVERDVPLAPVVRSIVETAPALRAEDAAGAALATRYPDRTMVEEEDGATLSFFVPDGSKNRHVVLRDKETAVLRRHGTILVSGTDWLPGDGTLSLTTWMHGVFAAQLSLGNTSLNKLFSVARDGYDLIRSGGLRMLVDTGEGWQRLAVPSVYEMGIWDCRWVYLLADRTITVSVAVSPENRALATFSVTVDGAPCRFLVYAQLVLGEHDLAHHGEVEVDADRSRIIFRPDPGSAWGGQYPDAAFHFVVGTPGEIDAIGGEELLFDGAPATTGAFAAMRTRPTGGFRFAVAGSLASDGEANEAADAWRARPDMPDEMAFTAAWQRLTNGIAVAGSDDPDAGSALTLLPWMIHDGRVHVAAPHGLEQYSGAAWGTRDVCQGPVELLLALRQDETVKAILATVFAEQDVNNADWPQWFMLDPYAWIRSSDAHGDVIVWPLKALCDYVEATGDGGILEQSVGWRDGGARAADRTDPVAVHVDRLLAAVEARFVPGTHLIRYGEGDWNDSLQPVDPAMRERMVSGWTVALLYRQARRYAAILARFGHDRRAAEVSTLAGAIREDFRRHLMPGGIVAGYADFDASGGAKVLFHPDDTVSGIHYSLIAMTEAMHAGLLSPEETERHLDLIREHLSFPDGVRLMERPLPYHGGIERIFRRAESAAYFGREIGLMYTHAHLRIAEVLAATGDAAAFWDALAQVNPVVVTERVANAAPRQRNAYFSSSDADVLDRYQASRDWDRVRAGTLSVEGGWRIYSSGPGILVSLILGQLNGRRGASPGATQV</sequence>
<feature type="domain" description="Glycoside phosphorylase super sandwich" evidence="4">
    <location>
        <begin position="333"/>
        <end position="587"/>
    </location>
</feature>
<proteinExistence type="predicted"/>
<reference evidence="6 7" key="1">
    <citation type="submission" date="2018-05" db="EMBL/GenBank/DDBJ databases">
        <title>Acuticoccus sediminis sp. nov., isolated from deep-sea sediment of Indian Ocean.</title>
        <authorList>
            <person name="Liu X."/>
            <person name="Lai Q."/>
            <person name="Du Y."/>
            <person name="Sun F."/>
            <person name="Zhang X."/>
            <person name="Wang S."/>
            <person name="Shao Z."/>
        </authorList>
    </citation>
    <scope>NUCLEOTIDE SEQUENCE [LARGE SCALE GENOMIC DNA]</scope>
    <source>
        <strain evidence="6 7">PTG4-2</strain>
    </source>
</reference>
<dbReference type="InterPro" id="IPR037018">
    <property type="entry name" value="GH65_N"/>
</dbReference>
<dbReference type="AlphaFoldDB" id="A0A8B2NYS2"/>
<evidence type="ECO:0000256" key="2">
    <source>
        <dbReference type="ARBA" id="ARBA00022679"/>
    </source>
</evidence>
<accession>A0A8B2NYS2</accession>
<comment type="caution">
    <text evidence="6">The sequence shown here is derived from an EMBL/GenBank/DDBJ whole genome shotgun (WGS) entry which is preliminary data.</text>
</comment>
<feature type="domain" description="Glycosyl hydrolase 94 catalytic" evidence="3">
    <location>
        <begin position="730"/>
        <end position="999"/>
    </location>
</feature>
<keyword evidence="1" id="KW-0328">Glycosyltransferase</keyword>
<dbReference type="Gene3D" id="1.50.10.10">
    <property type="match status" value="1"/>
</dbReference>
<dbReference type="PANTHER" id="PTHR37469">
    <property type="entry name" value="CELLOBIONIC ACID PHOSPHORYLASE-RELATED"/>
    <property type="match status" value="1"/>
</dbReference>
<evidence type="ECO:0000256" key="1">
    <source>
        <dbReference type="ARBA" id="ARBA00022676"/>
    </source>
</evidence>
<dbReference type="InterPro" id="IPR053831">
    <property type="entry name" value="SOGP_N"/>
</dbReference>
<dbReference type="EMBL" id="QHHQ01000002">
    <property type="protein sequence ID" value="RAI02492.1"/>
    <property type="molecule type" value="Genomic_DNA"/>
</dbReference>
<dbReference type="Pfam" id="PF21250">
    <property type="entry name" value="SOGP_2nd"/>
    <property type="match status" value="1"/>
</dbReference>
<name>A0A8B2NYS2_9HYPH</name>